<evidence type="ECO:0000313" key="1">
    <source>
        <dbReference type="EMBL" id="QPH39975.1"/>
    </source>
</evidence>
<keyword evidence="2" id="KW-1185">Reference proteome</keyword>
<dbReference type="SUPFAM" id="SSF48452">
    <property type="entry name" value="TPR-like"/>
    <property type="match status" value="1"/>
</dbReference>
<dbReference type="EMBL" id="CP064939">
    <property type="protein sequence ID" value="QPH39975.1"/>
    <property type="molecule type" value="Genomic_DNA"/>
</dbReference>
<reference evidence="1 2" key="1">
    <citation type="submission" date="2020-11" db="EMBL/GenBank/DDBJ databases">
        <title>Pedobacter endophytica, an endophytic bacteria isolated form Carex pumila.</title>
        <authorList>
            <person name="Peng Y."/>
            <person name="Jiang L."/>
            <person name="Lee J."/>
        </authorList>
    </citation>
    <scope>NUCLEOTIDE SEQUENCE [LARGE SCALE GENOMIC DNA]</scope>
    <source>
        <strain evidence="1 2">JBR3-12</strain>
    </source>
</reference>
<dbReference type="KEGG" id="pex:IZT61_01410"/>
<proteinExistence type="predicted"/>
<dbReference type="Pfam" id="PF12771">
    <property type="entry name" value="SusD-like_2"/>
    <property type="match status" value="1"/>
</dbReference>
<dbReference type="RefSeq" id="WP_196099433.1">
    <property type="nucleotide sequence ID" value="NZ_CP064939.1"/>
</dbReference>
<dbReference type="Proteomes" id="UP000594759">
    <property type="component" value="Chromosome"/>
</dbReference>
<evidence type="ECO:0000313" key="2">
    <source>
        <dbReference type="Proteomes" id="UP000594759"/>
    </source>
</evidence>
<dbReference type="Gene3D" id="1.25.40.390">
    <property type="match status" value="1"/>
</dbReference>
<sequence length="522" mass="58195">MKSINKITKYILFGAVTTLVFSCKKDFNEVNTDPIGKASVTANQLLAPALVDVLYANMVRNRNFNNELMQVTVDISDAEGKVFRYDVRRTWADYTWNAWYPDLTNLRDIYNIASKPESENSSYKGISLITQAWVFQLLTDVYGDVPYSEANQGKEGNYEPVFDKQKDIYLDLFKKLEEANTLLAQGTAIIPTGDPVYQGDVSKWRRLGNSLYLRLLLRISGKSEVSADVIAKIKEIADSNKGNYPIMENNTHTAKILWNGTNSTTSVYSSPFMISVRAVDFRTPAITQFFLENLTSWNDPRVRADYGVNGYNRFGIAAGPAGLVGVPSGYDMGTSIIKQSYFYSDATNASVTLQTDRYTGIIMNCAEVDFILAEAAAKGWISGTGEAYYNKGVADAINYWLPTRFTSAADPAVADYITKADIEWNDALPLENKTAGTVSKMQLIHLQKYYAMFLVDFQQWIEYRRTGHPFLPKGTGLANGGKMPARLNYPIVSQSANPTSYANAVAAQGADDINTLVWWQKP</sequence>
<accession>A0A7S9L008</accession>
<dbReference type="PROSITE" id="PS51257">
    <property type="entry name" value="PROKAR_LIPOPROTEIN"/>
    <property type="match status" value="1"/>
</dbReference>
<dbReference type="InterPro" id="IPR041662">
    <property type="entry name" value="SusD-like_2"/>
</dbReference>
<dbReference type="InterPro" id="IPR011990">
    <property type="entry name" value="TPR-like_helical_dom_sf"/>
</dbReference>
<name>A0A7S9L008_9SPHI</name>
<organism evidence="1 2">
    <name type="scientific">Pedobacter endophyticus</name>
    <dbReference type="NCBI Taxonomy" id="2789740"/>
    <lineage>
        <taxon>Bacteria</taxon>
        <taxon>Pseudomonadati</taxon>
        <taxon>Bacteroidota</taxon>
        <taxon>Sphingobacteriia</taxon>
        <taxon>Sphingobacteriales</taxon>
        <taxon>Sphingobacteriaceae</taxon>
        <taxon>Pedobacter</taxon>
    </lineage>
</organism>
<keyword evidence="1" id="KW-0449">Lipoprotein</keyword>
<protein>
    <submittedName>
        <fullName evidence="1">SusD/RagB family nutrient-binding outer membrane lipoprotein</fullName>
    </submittedName>
</protein>
<dbReference type="AlphaFoldDB" id="A0A7S9L008"/>
<gene>
    <name evidence="1" type="ORF">IZT61_01410</name>
</gene>